<sequence length="961" mass="106354">MASRNRRRISGEKIGGRWDPTRDGLRAIDLSRLSPDPTGSSAHYWSSLYGRRILLDDRWHGYIRRVTALDDKPPNGGSPAYSLTIRLVSRDSPIVIDPSTASRHNLKAFPSQGDRLDNSGHEYCFGKFDLVIVGGGAAGLAAATAFADTARPDSNALILEANPSQLGGRATRSVTIDHATAVNTCSWFATSSPEDSHLTFLLNSNIKIKTDRKFRWDSLAAGETGFFFGTSPVSSDLVDACFAFHQACVVGSFLLESDGDSFLEGYDRFRSCYHALIQDGNAKEAQFSVIARGGDEDRHKMLQARAVLDYMRSAEFTHTGAPDISRTAVESEYLSRKIIMSVRAAAKACLSDAEVVLDFAFGDIITVVAALRKIDKEQLAKWIAAGLSAKDLGEGVPTDLANTIRTWAQFAEEDKKGRGRPAEHGGLIHDGQQVGWGVMMSEVAKMVKNHPSRLEVICGARVRKIDGPHGVNQWTSVVWFTLPGRANGVRFVLCMNVIICLPLPIMQRADPISVLPSPMGSTALQISGIPEEELLRVREALTKLWAGFDERLVYMFDVAPWKQGDKPTPFPEEWLTPDCQNWDDLPVIKVASAACLRFVNLTKYLSRSARSRTILVACISAGVARSPQDWHTLVEEVLTGLFKGCHTIPTPSSKHLSTDSLIQTAFCKMLPGFSEELHDLQRPLGSHRGALRIAGEYTSMKAFGTVDGAWQSGHDHAIAVIEEQLEQQALANAEALRTDIDAEFAKSVEEVSSVAQSSQHASSGDIGTDIPHMMARHTMRDIHSFSYGFRYMKNTPEFDLVCPPRREAIEAQLDRDVIESWMEKVRPTYGELSKFMKALIEESAKGRNSDIVGLADFYARAIIQSRQITIEPWELSDYPDPGTMKRKRLKIGPDGQATSLGGIEAVEEGGFRYYVYWEDEKWYLPLRASEEQCIGDMNRWAALMEGHCSHGHIKRALATWR</sequence>
<dbReference type="Proteomes" id="UP000591131">
    <property type="component" value="Unassembled WGS sequence"/>
</dbReference>
<reference evidence="2 3" key="1">
    <citation type="submission" date="2020-04" db="EMBL/GenBank/DDBJ databases">
        <title>Perkinsus chesapeaki whole genome sequence.</title>
        <authorList>
            <person name="Bogema D.R."/>
        </authorList>
    </citation>
    <scope>NUCLEOTIDE SEQUENCE [LARGE SCALE GENOMIC DNA]</scope>
    <source>
        <strain evidence="2">ATCC PRA-425</strain>
    </source>
</reference>
<gene>
    <name evidence="2" type="ORF">FOL47_006263</name>
</gene>
<feature type="domain" description="Amine oxidase" evidence="1">
    <location>
        <begin position="440"/>
        <end position="720"/>
    </location>
</feature>
<evidence type="ECO:0000259" key="1">
    <source>
        <dbReference type="Pfam" id="PF01593"/>
    </source>
</evidence>
<name>A0A7J6LSS9_PERCH</name>
<dbReference type="InterPro" id="IPR050281">
    <property type="entry name" value="Flavin_monoamine_oxidase"/>
</dbReference>
<dbReference type="OrthoDB" id="433876at2759"/>
<protein>
    <recommendedName>
        <fullName evidence="1">Amine oxidase domain-containing protein</fullName>
    </recommendedName>
</protein>
<organism evidence="2 3">
    <name type="scientific">Perkinsus chesapeaki</name>
    <name type="common">Clam parasite</name>
    <name type="synonym">Perkinsus andrewsi</name>
    <dbReference type="NCBI Taxonomy" id="330153"/>
    <lineage>
        <taxon>Eukaryota</taxon>
        <taxon>Sar</taxon>
        <taxon>Alveolata</taxon>
        <taxon>Perkinsozoa</taxon>
        <taxon>Perkinsea</taxon>
        <taxon>Perkinsida</taxon>
        <taxon>Perkinsidae</taxon>
        <taxon>Perkinsus</taxon>
    </lineage>
</organism>
<proteinExistence type="predicted"/>
<dbReference type="Pfam" id="PF01593">
    <property type="entry name" value="Amino_oxidase"/>
    <property type="match status" value="1"/>
</dbReference>
<comment type="caution">
    <text evidence="2">The sequence shown here is derived from an EMBL/GenBank/DDBJ whole genome shotgun (WGS) entry which is preliminary data.</text>
</comment>
<dbReference type="InterPro" id="IPR036188">
    <property type="entry name" value="FAD/NAD-bd_sf"/>
</dbReference>
<evidence type="ECO:0000313" key="3">
    <source>
        <dbReference type="Proteomes" id="UP000591131"/>
    </source>
</evidence>
<dbReference type="InterPro" id="IPR002937">
    <property type="entry name" value="Amino_oxidase"/>
</dbReference>
<dbReference type="EMBL" id="JAAPAO010000348">
    <property type="protein sequence ID" value="KAF4662365.1"/>
    <property type="molecule type" value="Genomic_DNA"/>
</dbReference>
<dbReference type="GO" id="GO:0016491">
    <property type="term" value="F:oxidoreductase activity"/>
    <property type="evidence" value="ECO:0007669"/>
    <property type="project" value="InterPro"/>
</dbReference>
<accession>A0A7J6LSS9</accession>
<evidence type="ECO:0000313" key="2">
    <source>
        <dbReference type="EMBL" id="KAF4662365.1"/>
    </source>
</evidence>
<dbReference type="AlphaFoldDB" id="A0A7J6LSS9"/>
<dbReference type="PANTHER" id="PTHR10742:SF410">
    <property type="entry name" value="LYSINE-SPECIFIC HISTONE DEMETHYLASE 2"/>
    <property type="match status" value="1"/>
</dbReference>
<keyword evidence="3" id="KW-1185">Reference proteome</keyword>
<dbReference type="PANTHER" id="PTHR10742">
    <property type="entry name" value="FLAVIN MONOAMINE OXIDASE"/>
    <property type="match status" value="1"/>
</dbReference>
<dbReference type="Gene3D" id="3.50.50.60">
    <property type="entry name" value="FAD/NAD(P)-binding domain"/>
    <property type="match status" value="2"/>
</dbReference>
<dbReference type="SUPFAM" id="SSF51905">
    <property type="entry name" value="FAD/NAD(P)-binding domain"/>
    <property type="match status" value="1"/>
</dbReference>
<dbReference type="Pfam" id="PF13450">
    <property type="entry name" value="NAD_binding_8"/>
    <property type="match status" value="1"/>
</dbReference>